<dbReference type="EMBL" id="CAJOBC010001393">
    <property type="protein sequence ID" value="CAF3675913.1"/>
    <property type="molecule type" value="Genomic_DNA"/>
</dbReference>
<evidence type="ECO:0000313" key="3">
    <source>
        <dbReference type="EMBL" id="CAF3675913.1"/>
    </source>
</evidence>
<protein>
    <submittedName>
        <fullName evidence="2">Uncharacterized protein</fullName>
    </submittedName>
</protein>
<dbReference type="OrthoDB" id="10037801at2759"/>
<organism evidence="2 4">
    <name type="scientific">Didymodactylos carnosus</name>
    <dbReference type="NCBI Taxonomy" id="1234261"/>
    <lineage>
        <taxon>Eukaryota</taxon>
        <taxon>Metazoa</taxon>
        <taxon>Spiralia</taxon>
        <taxon>Gnathifera</taxon>
        <taxon>Rotifera</taxon>
        <taxon>Eurotatoria</taxon>
        <taxon>Bdelloidea</taxon>
        <taxon>Philodinida</taxon>
        <taxon>Philodinidae</taxon>
        <taxon>Didymodactylos</taxon>
    </lineage>
</organism>
<comment type="caution">
    <text evidence="2">The sequence shown here is derived from an EMBL/GenBank/DDBJ whole genome shotgun (WGS) entry which is preliminary data.</text>
</comment>
<sequence>MVNLINQPIKKKCEDDLLKFFLHGHYDVKVNYNKCDEQLITVDDSVAILNDVNKKNNNSDDPEQEIDIITEQSEFESKPDYPLSTQNETPTNDYYDENLKQPQCVYEEKYVINISVKPKSNDVNKQDNETCIRKSKQQTFAVSIEKTTINGTSPQTVDVDDEQDSDTENYNNNNSLYESDEEYYIKNKNWTGPIITEAVSENESEKPFTSKKKSIEKDLSLSDTLHKTHINIASSQSLKKDIYNGDIKFTDKKSTVSSSAAFYDDSKPPTYINEIISGDWYIDENGIIQSNSKYFKNMQKKNDYTQLKSRLNTAQTTIANTTRNQKANSNYPKQNNYKDRKQDVSSRKTSSVEIDQYGEQQEQLKNNQSGNKNPQYPFDINEILKGNICDDEKLIQYLDYIERKSNQEFVVKRDTQQKDLKQQFQPSSTSQTQRENNVDSTQFNASKKCRASHKPPKQKTTQTKTESLIKSRLENNNLAAGLDKIYRSLTVTDILEIYDEVRGKTHIGDGQNHQKSKINMEQNGPIRSSQQVHKNSSHSEAQCRIRQGLQRAVAQPSRIVRQCATITAQQPSYVTSNTSTNKKHDSCLHRQLKTSETIDLSPSKILCEDQHNPFARSHSNINLKAVRSDRNQLLLEQHLKYTAMYNAHLRRSHLPVQYRFINPRIISQQLPRQATPFRVLEQHFRHQFNN</sequence>
<accession>A0A813Z0H3</accession>
<feature type="compositionally biased region" description="Low complexity" evidence="1">
    <location>
        <begin position="422"/>
        <end position="433"/>
    </location>
</feature>
<feature type="region of interest" description="Disordered" evidence="1">
    <location>
        <begin position="74"/>
        <end position="96"/>
    </location>
</feature>
<evidence type="ECO:0000313" key="4">
    <source>
        <dbReference type="Proteomes" id="UP000663829"/>
    </source>
</evidence>
<feature type="region of interest" description="Disordered" evidence="1">
    <location>
        <begin position="415"/>
        <end position="466"/>
    </location>
</feature>
<evidence type="ECO:0000313" key="2">
    <source>
        <dbReference type="EMBL" id="CAF0891766.1"/>
    </source>
</evidence>
<evidence type="ECO:0000256" key="1">
    <source>
        <dbReference type="SAM" id="MobiDB-lite"/>
    </source>
</evidence>
<gene>
    <name evidence="2" type="ORF">GPM918_LOCUS8161</name>
    <name evidence="3" type="ORF">SRO942_LOCUS8161</name>
</gene>
<feature type="compositionally biased region" description="Basic residues" evidence="1">
    <location>
        <begin position="447"/>
        <end position="457"/>
    </location>
</feature>
<dbReference type="Proteomes" id="UP000681722">
    <property type="component" value="Unassembled WGS sequence"/>
</dbReference>
<proteinExistence type="predicted"/>
<feature type="compositionally biased region" description="Polar residues" evidence="1">
    <location>
        <begin position="359"/>
        <end position="374"/>
    </location>
</feature>
<feature type="compositionally biased region" description="Polar residues" evidence="1">
    <location>
        <begin position="318"/>
        <end position="335"/>
    </location>
</feature>
<dbReference type="EMBL" id="CAJNOQ010001393">
    <property type="protein sequence ID" value="CAF0891766.1"/>
    <property type="molecule type" value="Genomic_DNA"/>
</dbReference>
<feature type="compositionally biased region" description="Acidic residues" evidence="1">
    <location>
        <begin position="158"/>
        <end position="167"/>
    </location>
</feature>
<feature type="region of interest" description="Disordered" evidence="1">
    <location>
        <begin position="318"/>
        <end position="353"/>
    </location>
</feature>
<feature type="compositionally biased region" description="Polar residues" evidence="1">
    <location>
        <begin position="83"/>
        <end position="92"/>
    </location>
</feature>
<dbReference type="Proteomes" id="UP000663829">
    <property type="component" value="Unassembled WGS sequence"/>
</dbReference>
<reference evidence="2" key="1">
    <citation type="submission" date="2021-02" db="EMBL/GenBank/DDBJ databases">
        <authorList>
            <person name="Nowell W R."/>
        </authorList>
    </citation>
    <scope>NUCLEOTIDE SEQUENCE</scope>
</reference>
<keyword evidence="4" id="KW-1185">Reference proteome</keyword>
<feature type="region of interest" description="Disordered" evidence="1">
    <location>
        <begin position="151"/>
        <end position="174"/>
    </location>
</feature>
<name>A0A813Z0H3_9BILA</name>
<feature type="region of interest" description="Disordered" evidence="1">
    <location>
        <begin position="359"/>
        <end position="378"/>
    </location>
</feature>
<feature type="compositionally biased region" description="Basic and acidic residues" evidence="1">
    <location>
        <begin position="336"/>
        <end position="346"/>
    </location>
</feature>
<feature type="compositionally biased region" description="Polar residues" evidence="1">
    <location>
        <begin position="434"/>
        <end position="445"/>
    </location>
</feature>
<dbReference type="AlphaFoldDB" id="A0A813Z0H3"/>